<dbReference type="FunFam" id="3.40.50.150:FF:000725">
    <property type="entry name" value="Glutathione S-transferase, C-terminal domain-containing"/>
    <property type="match status" value="1"/>
</dbReference>
<dbReference type="InterPro" id="IPR029063">
    <property type="entry name" value="SAM-dependent_MTases_sf"/>
</dbReference>
<reference evidence="2" key="1">
    <citation type="submission" date="2022-03" db="EMBL/GenBank/DDBJ databases">
        <authorList>
            <person name="Tunstrom K."/>
        </authorList>
    </citation>
    <scope>NUCLEOTIDE SEQUENCE</scope>
</reference>
<dbReference type="Gene3D" id="3.40.50.150">
    <property type="entry name" value="Vaccinia Virus protein VP39"/>
    <property type="match status" value="1"/>
</dbReference>
<feature type="domain" description="Methyltransferase" evidence="1">
    <location>
        <begin position="400"/>
        <end position="521"/>
    </location>
</feature>
<evidence type="ECO:0000313" key="2">
    <source>
        <dbReference type="EMBL" id="CAH2092742.1"/>
    </source>
</evidence>
<dbReference type="Pfam" id="PF13679">
    <property type="entry name" value="Methyltransf_32"/>
    <property type="match status" value="1"/>
</dbReference>
<dbReference type="EMBL" id="CAKOGL010000012">
    <property type="protein sequence ID" value="CAH2092742.1"/>
    <property type="molecule type" value="Genomic_DNA"/>
</dbReference>
<keyword evidence="3" id="KW-1185">Reference proteome</keyword>
<sequence>MKNELYLETYTPKEKFEKSFLLKVSLESLITYYVYKYCNPLNIKLYFVHTTDSDDKELLYLKADCIDFVEKKNIAWQVASCLFPVALFDDTVITGLCAVSRHICKYRSSAYSPHENDDGLLSFRKGCLQAPNEVSIWTKFCEVDLIKTVKELLGEVKLKEIPKSLIRFENHLNKPVKLHNMFKVARDLKKVTLKTNDYVEIVQSLNPSAEITQTHDGTKIPKQRKWKSNIKKQADIISSLNVEELGLEHQFAEGPFLTLADLVLLPSYYITVKKIGKDMFEALFPLSYKWFLKVSNLKEIVNLDLLLQTISALSLPLMKSLEIPKIEDVSLYKSDPKRHNPKKRLFTKPEDIEKALDSVQDGMELNLSILEFEEVVDWNKIPDGANPAAGHLPNERVIRKSQQLENLCQAVLVMAKEGDYIVDFCSGSGHLGILLAYLLPKCTIILLENKEQSLLRARDRVHNMGLTNVYFFQCNLDFFIGKFDIGIALHACGIASDLVLDKCLNANAKFVLCPCCYGSLHATDRLIYPRSSKFRNMTIDQYLCIGHTADQTHKEHPLTVRGERCMAIIDSDRARFAEEYGYKVTLSRLKPLSCTDKNNLLVGVPS</sequence>
<name>A0AAU9U206_EUPED</name>
<accession>A0AAU9U206</accession>
<gene>
    <name evidence="2" type="ORF">EEDITHA_LOCUS8471</name>
</gene>
<dbReference type="PANTHER" id="PTHR13369:SF0">
    <property type="entry name" value="GLUTATHIONE S-TRANSFERASE C-TERMINAL DOMAIN-CONTAINING PROTEIN"/>
    <property type="match status" value="1"/>
</dbReference>
<evidence type="ECO:0000259" key="1">
    <source>
        <dbReference type="Pfam" id="PF13679"/>
    </source>
</evidence>
<dbReference type="GO" id="GO:0005737">
    <property type="term" value="C:cytoplasm"/>
    <property type="evidence" value="ECO:0007669"/>
    <property type="project" value="TreeGrafter"/>
</dbReference>
<dbReference type="AlphaFoldDB" id="A0AAU9U206"/>
<evidence type="ECO:0000313" key="3">
    <source>
        <dbReference type="Proteomes" id="UP001153954"/>
    </source>
</evidence>
<protein>
    <recommendedName>
        <fullName evidence="1">Methyltransferase domain-containing protein</fullName>
    </recommendedName>
</protein>
<comment type="caution">
    <text evidence="2">The sequence shown here is derived from an EMBL/GenBank/DDBJ whole genome shotgun (WGS) entry which is preliminary data.</text>
</comment>
<proteinExistence type="predicted"/>
<dbReference type="Proteomes" id="UP001153954">
    <property type="component" value="Unassembled WGS sequence"/>
</dbReference>
<dbReference type="InterPro" id="IPR025714">
    <property type="entry name" value="Methyltranfer_dom"/>
</dbReference>
<organism evidence="2 3">
    <name type="scientific">Euphydryas editha</name>
    <name type="common">Edith's checkerspot</name>
    <dbReference type="NCBI Taxonomy" id="104508"/>
    <lineage>
        <taxon>Eukaryota</taxon>
        <taxon>Metazoa</taxon>
        <taxon>Ecdysozoa</taxon>
        <taxon>Arthropoda</taxon>
        <taxon>Hexapoda</taxon>
        <taxon>Insecta</taxon>
        <taxon>Pterygota</taxon>
        <taxon>Neoptera</taxon>
        <taxon>Endopterygota</taxon>
        <taxon>Lepidoptera</taxon>
        <taxon>Glossata</taxon>
        <taxon>Ditrysia</taxon>
        <taxon>Papilionoidea</taxon>
        <taxon>Nymphalidae</taxon>
        <taxon>Nymphalinae</taxon>
        <taxon>Euphydryas</taxon>
    </lineage>
</organism>
<dbReference type="SUPFAM" id="SSF53335">
    <property type="entry name" value="S-adenosyl-L-methionine-dependent methyltransferases"/>
    <property type="match status" value="1"/>
</dbReference>
<dbReference type="PANTHER" id="PTHR13369">
    <property type="match status" value="1"/>
</dbReference>